<evidence type="ECO:0000259" key="4">
    <source>
        <dbReference type="Pfam" id="PF04101"/>
    </source>
</evidence>
<accession>A0A382YK39</accession>
<dbReference type="GO" id="GO:0005975">
    <property type="term" value="P:carbohydrate metabolic process"/>
    <property type="evidence" value="ECO:0007669"/>
    <property type="project" value="InterPro"/>
</dbReference>
<feature type="domain" description="Glycosyl transferase family 28 C-terminal" evidence="4">
    <location>
        <begin position="201"/>
        <end position="252"/>
    </location>
</feature>
<dbReference type="PANTHER" id="PTHR21015">
    <property type="entry name" value="UDP-N-ACETYLGLUCOSAMINE--N-ACETYLMURAMYL-(PENTAPEPTIDE) PYROPHOSPHORYL-UNDECAPRENOL N-ACETYLGLUCOSAMINE TRANSFERASE 1"/>
    <property type="match status" value="1"/>
</dbReference>
<keyword evidence="1" id="KW-0328">Glycosyltransferase</keyword>
<proteinExistence type="predicted"/>
<evidence type="ECO:0000256" key="2">
    <source>
        <dbReference type="ARBA" id="ARBA00022679"/>
    </source>
</evidence>
<organism evidence="5">
    <name type="scientific">marine metagenome</name>
    <dbReference type="NCBI Taxonomy" id="408172"/>
    <lineage>
        <taxon>unclassified sequences</taxon>
        <taxon>metagenomes</taxon>
        <taxon>ecological metagenomes</taxon>
    </lineage>
</organism>
<dbReference type="InterPro" id="IPR007235">
    <property type="entry name" value="Glyco_trans_28_C"/>
</dbReference>
<sequence length="263" mass="28628">GCNKSQKRLAIVTTQKLTVLMMAAGTGGHVFPALSIADALTSRSVHVEWLGTPRGMENDLLKSTPYILHRISVRGLRGSGLLHKTLAPFMLLRAFAQSIGVINRVKPHCVLGMGGFVCGPAALAAKLLRKPLLIHEQNAVAGLTNRILAKFADRVLEAFPGTFSTNSRVKFTGNPLRHTIVCLNKAEITLEHLNEKRPLNILVLGGSQGAAAINKVVPEMLISWHETNRPNVFHQAGSATFEETKQLYRSLGLLDCENTRKTS</sequence>
<dbReference type="InterPro" id="IPR004276">
    <property type="entry name" value="GlycoTrans_28_N"/>
</dbReference>
<dbReference type="GO" id="GO:0050511">
    <property type="term" value="F:undecaprenyldiphospho-muramoylpentapeptide beta-N-acetylglucosaminyltransferase activity"/>
    <property type="evidence" value="ECO:0007669"/>
    <property type="project" value="TreeGrafter"/>
</dbReference>
<evidence type="ECO:0000313" key="5">
    <source>
        <dbReference type="EMBL" id="SVD83584.1"/>
    </source>
</evidence>
<evidence type="ECO:0008006" key="6">
    <source>
        <dbReference type="Google" id="ProtNLM"/>
    </source>
</evidence>
<gene>
    <name evidence="5" type="ORF">METZ01_LOCUS436438</name>
</gene>
<dbReference type="SUPFAM" id="SSF53756">
    <property type="entry name" value="UDP-Glycosyltransferase/glycogen phosphorylase"/>
    <property type="match status" value="1"/>
</dbReference>
<protein>
    <recommendedName>
        <fullName evidence="6">Glycosyltransferase family 28 N-terminal domain-containing protein</fullName>
    </recommendedName>
</protein>
<evidence type="ECO:0000259" key="3">
    <source>
        <dbReference type="Pfam" id="PF03033"/>
    </source>
</evidence>
<reference evidence="5" key="1">
    <citation type="submission" date="2018-05" db="EMBL/GenBank/DDBJ databases">
        <authorList>
            <person name="Lanie J.A."/>
            <person name="Ng W.-L."/>
            <person name="Kazmierczak K.M."/>
            <person name="Andrzejewski T.M."/>
            <person name="Davidsen T.M."/>
            <person name="Wayne K.J."/>
            <person name="Tettelin H."/>
            <person name="Glass J.I."/>
            <person name="Rusch D."/>
            <person name="Podicherti R."/>
            <person name="Tsui H.-C.T."/>
            <person name="Winkler M.E."/>
        </authorList>
    </citation>
    <scope>NUCLEOTIDE SEQUENCE</scope>
</reference>
<keyword evidence="2" id="KW-0808">Transferase</keyword>
<evidence type="ECO:0000256" key="1">
    <source>
        <dbReference type="ARBA" id="ARBA00022676"/>
    </source>
</evidence>
<name>A0A382YK39_9ZZZZ</name>
<dbReference type="EMBL" id="UINC01176452">
    <property type="protein sequence ID" value="SVD83584.1"/>
    <property type="molecule type" value="Genomic_DNA"/>
</dbReference>
<dbReference type="Gene3D" id="3.40.50.2000">
    <property type="entry name" value="Glycogen Phosphorylase B"/>
    <property type="match status" value="2"/>
</dbReference>
<feature type="domain" description="Glycosyltransferase family 28 N-terminal" evidence="3">
    <location>
        <begin position="19"/>
        <end position="156"/>
    </location>
</feature>
<dbReference type="AlphaFoldDB" id="A0A382YK39"/>
<dbReference type="Pfam" id="PF03033">
    <property type="entry name" value="Glyco_transf_28"/>
    <property type="match status" value="1"/>
</dbReference>
<dbReference type="Pfam" id="PF04101">
    <property type="entry name" value="Glyco_tran_28_C"/>
    <property type="match status" value="1"/>
</dbReference>
<feature type="non-terminal residue" evidence="5">
    <location>
        <position position="1"/>
    </location>
</feature>
<feature type="non-terminal residue" evidence="5">
    <location>
        <position position="263"/>
    </location>
</feature>
<dbReference type="PANTHER" id="PTHR21015:SF22">
    <property type="entry name" value="GLYCOSYLTRANSFERASE"/>
    <property type="match status" value="1"/>
</dbReference>
<dbReference type="CDD" id="cd03785">
    <property type="entry name" value="GT28_MurG"/>
    <property type="match status" value="1"/>
</dbReference>